<name>A0ABT7FAM7_9RHOB</name>
<keyword evidence="7" id="KW-1185">Reference proteome</keyword>
<dbReference type="EC" id="2.1.1.334" evidence="6"/>
<evidence type="ECO:0000313" key="6">
    <source>
        <dbReference type="EMBL" id="MDK3072162.1"/>
    </source>
</evidence>
<evidence type="ECO:0000313" key="7">
    <source>
        <dbReference type="Proteomes" id="UP001227126"/>
    </source>
</evidence>
<comment type="subcellular location">
    <subcellularLocation>
        <location evidence="1">Endomembrane system</location>
        <topology evidence="1">Multi-pass membrane protein</topology>
    </subcellularLocation>
</comment>
<dbReference type="Gene3D" id="1.20.120.1630">
    <property type="match status" value="1"/>
</dbReference>
<dbReference type="GO" id="GO:0032259">
    <property type="term" value="P:methylation"/>
    <property type="evidence" value="ECO:0007669"/>
    <property type="project" value="UniProtKB-KW"/>
</dbReference>
<protein>
    <submittedName>
        <fullName evidence="6">Isoprenylcysteine carboxylmethyltransferase family protein</fullName>
        <ecNumber evidence="6">2.1.1.100</ecNumber>
        <ecNumber evidence="6">2.1.1.334</ecNumber>
    </submittedName>
</protein>
<dbReference type="Proteomes" id="UP001227126">
    <property type="component" value="Unassembled WGS sequence"/>
</dbReference>
<accession>A0ABT7FAM7</accession>
<keyword evidence="4 5" id="KW-0472">Membrane</keyword>
<dbReference type="PANTHER" id="PTHR43847:SF1">
    <property type="entry name" value="BLL3993 PROTEIN"/>
    <property type="match status" value="1"/>
</dbReference>
<dbReference type="GO" id="GO:0004671">
    <property type="term" value="F:protein C-terminal S-isoprenylcysteine carboxyl O-methyltransferase activity"/>
    <property type="evidence" value="ECO:0007669"/>
    <property type="project" value="UniProtKB-EC"/>
</dbReference>
<feature type="transmembrane region" description="Helical" evidence="5">
    <location>
        <begin position="94"/>
        <end position="126"/>
    </location>
</feature>
<evidence type="ECO:0000256" key="5">
    <source>
        <dbReference type="SAM" id="Phobius"/>
    </source>
</evidence>
<evidence type="ECO:0000256" key="2">
    <source>
        <dbReference type="ARBA" id="ARBA00022692"/>
    </source>
</evidence>
<proteinExistence type="predicted"/>
<dbReference type="EMBL" id="JASNJE010000003">
    <property type="protein sequence ID" value="MDK3072162.1"/>
    <property type="molecule type" value="Genomic_DNA"/>
</dbReference>
<dbReference type="EC" id="2.1.1.100" evidence="6"/>
<feature type="transmembrane region" description="Helical" evidence="5">
    <location>
        <begin position="21"/>
        <end position="41"/>
    </location>
</feature>
<dbReference type="Pfam" id="PF04191">
    <property type="entry name" value="PEMT"/>
    <property type="match status" value="1"/>
</dbReference>
<evidence type="ECO:0000256" key="4">
    <source>
        <dbReference type="ARBA" id="ARBA00023136"/>
    </source>
</evidence>
<dbReference type="InterPro" id="IPR052527">
    <property type="entry name" value="Metal_cation-efflux_comp"/>
</dbReference>
<dbReference type="InterPro" id="IPR007318">
    <property type="entry name" value="Phopholipid_MeTrfase"/>
</dbReference>
<feature type="transmembrane region" description="Helical" evidence="5">
    <location>
        <begin position="53"/>
        <end position="73"/>
    </location>
</feature>
<dbReference type="PANTHER" id="PTHR43847">
    <property type="entry name" value="BLL3993 PROTEIN"/>
    <property type="match status" value="1"/>
</dbReference>
<comment type="caution">
    <text evidence="6">The sequence shown here is derived from an EMBL/GenBank/DDBJ whole genome shotgun (WGS) entry which is preliminary data.</text>
</comment>
<keyword evidence="3 5" id="KW-1133">Transmembrane helix</keyword>
<sequence>MTGQTMETATVAPANQKRRINTLRVVMAMMLPLIVLTRPGLPLPEIVIELIESTGILLVIGGVLGRFWSILYIGSRKNTMVMQDGPYSMCRHPLYLFSVLSVLGFGFMLGSVLLTFLMTGLIFYVLHDIAGKEERFLRSEFGPAYEAYAARVPRILPRFGQFQTPQAVAFDVTTLRRNFFDALVFLSLIPLGELMEYFKDLQAWPTFPLY</sequence>
<reference evidence="6 7" key="1">
    <citation type="submission" date="2023-05" db="EMBL/GenBank/DDBJ databases">
        <title>Sedimentitalea sp. nov. JM2-8.</title>
        <authorList>
            <person name="Huang J."/>
        </authorList>
    </citation>
    <scope>NUCLEOTIDE SEQUENCE [LARGE SCALE GENOMIC DNA]</scope>
    <source>
        <strain evidence="6 7">JM2-8</strain>
    </source>
</reference>
<keyword evidence="6" id="KW-0808">Transferase</keyword>
<keyword evidence="6" id="KW-0489">Methyltransferase</keyword>
<gene>
    <name evidence="6" type="ORF">QO034_03485</name>
</gene>
<organism evidence="6 7">
    <name type="scientific">Sedimentitalea xiamensis</name>
    <dbReference type="NCBI Taxonomy" id="3050037"/>
    <lineage>
        <taxon>Bacteria</taxon>
        <taxon>Pseudomonadati</taxon>
        <taxon>Pseudomonadota</taxon>
        <taxon>Alphaproteobacteria</taxon>
        <taxon>Rhodobacterales</taxon>
        <taxon>Paracoccaceae</taxon>
        <taxon>Sedimentitalea</taxon>
    </lineage>
</organism>
<evidence type="ECO:0000256" key="1">
    <source>
        <dbReference type="ARBA" id="ARBA00004127"/>
    </source>
</evidence>
<evidence type="ECO:0000256" key="3">
    <source>
        <dbReference type="ARBA" id="ARBA00022989"/>
    </source>
</evidence>
<keyword evidence="2 5" id="KW-0812">Transmembrane</keyword>